<evidence type="ECO:0000313" key="1">
    <source>
        <dbReference type="EMBL" id="GAA4460127.1"/>
    </source>
</evidence>
<name>A0ABP8N5C6_9BACT</name>
<reference evidence="2" key="1">
    <citation type="journal article" date="2019" name="Int. J. Syst. Evol. Microbiol.">
        <title>The Global Catalogue of Microorganisms (GCM) 10K type strain sequencing project: providing services to taxonomists for standard genome sequencing and annotation.</title>
        <authorList>
            <consortium name="The Broad Institute Genomics Platform"/>
            <consortium name="The Broad Institute Genome Sequencing Center for Infectious Disease"/>
            <person name="Wu L."/>
            <person name="Ma J."/>
        </authorList>
    </citation>
    <scope>NUCLEOTIDE SEQUENCE [LARGE SCALE GENOMIC DNA]</scope>
    <source>
        <strain evidence="2">JCM 17927</strain>
    </source>
</reference>
<sequence>MQDHFIDIKLIVPLYVIPNNLFSAVHTISVYGSADTKRENIVDNFLTLLQRFTSVPVFIK</sequence>
<evidence type="ECO:0000313" key="2">
    <source>
        <dbReference type="Proteomes" id="UP001501175"/>
    </source>
</evidence>
<dbReference type="EMBL" id="BAABHD010000032">
    <property type="protein sequence ID" value="GAA4460127.1"/>
    <property type="molecule type" value="Genomic_DNA"/>
</dbReference>
<gene>
    <name evidence="1" type="ORF">GCM10023189_34800</name>
</gene>
<keyword evidence="2" id="KW-1185">Reference proteome</keyword>
<dbReference type="Proteomes" id="UP001501175">
    <property type="component" value="Unassembled WGS sequence"/>
</dbReference>
<accession>A0ABP8N5C6</accession>
<comment type="caution">
    <text evidence="1">The sequence shown here is derived from an EMBL/GenBank/DDBJ whole genome shotgun (WGS) entry which is preliminary data.</text>
</comment>
<organism evidence="1 2">
    <name type="scientific">Nibrella saemangeumensis</name>
    <dbReference type="NCBI Taxonomy" id="1084526"/>
    <lineage>
        <taxon>Bacteria</taxon>
        <taxon>Pseudomonadati</taxon>
        <taxon>Bacteroidota</taxon>
        <taxon>Cytophagia</taxon>
        <taxon>Cytophagales</taxon>
        <taxon>Spirosomataceae</taxon>
        <taxon>Nibrella</taxon>
    </lineage>
</organism>
<proteinExistence type="predicted"/>
<protein>
    <submittedName>
        <fullName evidence="1">Uncharacterized protein</fullName>
    </submittedName>
</protein>